<organism evidence="1 2">
    <name type="scientific">Aphanizomenon flos-aquae FACHB-1040</name>
    <dbReference type="NCBI Taxonomy" id="2692887"/>
    <lineage>
        <taxon>Bacteria</taxon>
        <taxon>Bacillati</taxon>
        <taxon>Cyanobacteriota</taxon>
        <taxon>Cyanophyceae</taxon>
        <taxon>Nostocales</taxon>
        <taxon>Aphanizomenonaceae</taxon>
        <taxon>Aphanizomenon</taxon>
    </lineage>
</organism>
<keyword evidence="2" id="KW-1185">Reference proteome</keyword>
<dbReference type="Proteomes" id="UP000606721">
    <property type="component" value="Unassembled WGS sequence"/>
</dbReference>
<evidence type="ECO:0000313" key="2">
    <source>
        <dbReference type="Proteomes" id="UP000606721"/>
    </source>
</evidence>
<sequence>MDISLEGRINNTPLAENKCLLPLFECVVNSIHSIEDSKINNGYIDIILLREGNQTELIEDGNLSPIQGFVVLDNGVGFNYINYTSFCTSDSTYKKSRGSKGVGRFLWLKAFTEILIESVFEEENNFYKRNIEFSLFCKGVQENSNQKIELNNKQEFYTKVELKNFLNPYKVKCPQKCETIGKQILEHCISYFILETPPKIRVVDGKKEFNINTYFNENLESFSDNDVIKIKEYTFNLKGIKYYNSSDSSHKLFYCANHRTVISENLHNYIPNLIEKRKIRDREGRPFTYLAFVSSDCLDQYVNQERTNFNLIHNHEGFTEDIGLISYKEIQNELISVISNNLSPFLQGLQEEKQKEIQKYIIEEAVEYRPLLKYATDKLESIKPGLPPEKLEIELHKIMSSYELSLKETGVRILKTPLEHFERFPEYSKEYYNFLEQYNDLGMSKLAKYVIHRKIIISLFEKNLILDSDGRYSLEKDIHEIIFPMRTSSDEINVFEKQNLWIIDERLSYHEYLSSDQSLKRLESLDSESNDRPDLLVFNHPIAFVPDEEQPYSSVVVIEFKRPMREGYSASENPIAQVYSYIRQVRSGKHKNKDGRLISLREDTPFYAYIICDLTEEIQTFAVNSSLTPTPDLQGFFGFNPGLKTYIEVLSFNKLVRDAKQRNNILFKKLGI</sequence>
<protein>
    <recommendedName>
        <fullName evidence="3">ATP-binding protein</fullName>
    </recommendedName>
</protein>
<gene>
    <name evidence="1" type="ORF">H6F99_09650</name>
</gene>
<dbReference type="RefSeq" id="WP_190382902.1">
    <property type="nucleotide sequence ID" value="NZ_JACJQT010000020.1"/>
</dbReference>
<reference evidence="1 2" key="1">
    <citation type="journal article" date="2020" name="ISME J.">
        <title>Comparative genomics reveals insights into cyanobacterial evolution and habitat adaptation.</title>
        <authorList>
            <person name="Chen M.Y."/>
            <person name="Teng W.K."/>
            <person name="Zhao L."/>
            <person name="Hu C.X."/>
            <person name="Zhou Y.K."/>
            <person name="Han B.P."/>
            <person name="Song L.R."/>
            <person name="Shu W.S."/>
        </authorList>
    </citation>
    <scope>NUCLEOTIDE SEQUENCE [LARGE SCALE GENOMIC DNA]</scope>
    <source>
        <strain evidence="1 2">FACHB-1040</strain>
    </source>
</reference>
<name>A0ABR8BVU5_APHFL</name>
<evidence type="ECO:0008006" key="3">
    <source>
        <dbReference type="Google" id="ProtNLM"/>
    </source>
</evidence>
<dbReference type="EMBL" id="JACJQT010000020">
    <property type="protein sequence ID" value="MBD2278546.1"/>
    <property type="molecule type" value="Genomic_DNA"/>
</dbReference>
<proteinExistence type="predicted"/>
<accession>A0ABR8BVU5</accession>
<evidence type="ECO:0000313" key="1">
    <source>
        <dbReference type="EMBL" id="MBD2278546.1"/>
    </source>
</evidence>
<comment type="caution">
    <text evidence="1">The sequence shown here is derived from an EMBL/GenBank/DDBJ whole genome shotgun (WGS) entry which is preliminary data.</text>
</comment>